<dbReference type="EMBL" id="CM055736">
    <property type="protein sequence ID" value="KAJ8007027.1"/>
    <property type="molecule type" value="Genomic_DNA"/>
</dbReference>
<evidence type="ECO:0000313" key="1">
    <source>
        <dbReference type="EMBL" id="KAJ8007027.1"/>
    </source>
</evidence>
<comment type="caution">
    <text evidence="1">The sequence shown here is derived from an EMBL/GenBank/DDBJ whole genome shotgun (WGS) entry which is preliminary data.</text>
</comment>
<gene>
    <name evidence="1" type="ORF">DPEC_G00113310</name>
</gene>
<accession>A0ACC2GU07</accession>
<evidence type="ECO:0000313" key="2">
    <source>
        <dbReference type="Proteomes" id="UP001157502"/>
    </source>
</evidence>
<name>A0ACC2GU07_DALPE</name>
<reference evidence="1" key="1">
    <citation type="submission" date="2021-05" db="EMBL/GenBank/DDBJ databases">
        <authorList>
            <person name="Pan Q."/>
            <person name="Jouanno E."/>
            <person name="Zahm M."/>
            <person name="Klopp C."/>
            <person name="Cabau C."/>
            <person name="Louis A."/>
            <person name="Berthelot C."/>
            <person name="Parey E."/>
            <person name="Roest Crollius H."/>
            <person name="Montfort J."/>
            <person name="Robinson-Rechavi M."/>
            <person name="Bouchez O."/>
            <person name="Lampietro C."/>
            <person name="Lopez Roques C."/>
            <person name="Donnadieu C."/>
            <person name="Postlethwait J."/>
            <person name="Bobe J."/>
            <person name="Dillon D."/>
            <person name="Chandos A."/>
            <person name="von Hippel F."/>
            <person name="Guiguen Y."/>
        </authorList>
    </citation>
    <scope>NUCLEOTIDE SEQUENCE</scope>
    <source>
        <strain evidence="1">YG-Jan2019</strain>
    </source>
</reference>
<proteinExistence type="predicted"/>
<protein>
    <submittedName>
        <fullName evidence="1">Uncharacterized protein</fullName>
    </submittedName>
</protein>
<dbReference type="Proteomes" id="UP001157502">
    <property type="component" value="Chromosome 9"/>
</dbReference>
<keyword evidence="2" id="KW-1185">Reference proteome</keyword>
<sequence length="307" mass="33468">MTEEFDEDVVFENSPLFHYLQDLGHTDFEACPAVSQEEECGGGDGDSPPKPTRGRLWQLADAVWRWSPSHQASSTHKLEQQLDRVFGQYVTRCILDQDVLLQEDVELIELLDPSLLALGRSPSVSRGHDNTLPCPRLLASPSQWDVAVLVGLAAVLLGLSSLSDGAWSLVVVPWCVAVMGWVGARGAGLWRKGRMQRAAHARATELQTAVLNSKALTSLARKSLRLVQETEVISRGFTLVSGVANSFSRAGQGAGPQGQQLIGLRKTVYRVLRLAFRASRRATCHMLKAYPSPGERERGNGCSGNLA</sequence>
<organism evidence="1 2">
    <name type="scientific">Dallia pectoralis</name>
    <name type="common">Alaska blackfish</name>
    <dbReference type="NCBI Taxonomy" id="75939"/>
    <lineage>
        <taxon>Eukaryota</taxon>
        <taxon>Metazoa</taxon>
        <taxon>Chordata</taxon>
        <taxon>Craniata</taxon>
        <taxon>Vertebrata</taxon>
        <taxon>Euteleostomi</taxon>
        <taxon>Actinopterygii</taxon>
        <taxon>Neopterygii</taxon>
        <taxon>Teleostei</taxon>
        <taxon>Protacanthopterygii</taxon>
        <taxon>Esociformes</taxon>
        <taxon>Umbridae</taxon>
        <taxon>Dallia</taxon>
    </lineage>
</organism>